<dbReference type="RefSeq" id="WP_068994044.1">
    <property type="nucleotide sequence ID" value="NZ_CP012418.1"/>
</dbReference>
<dbReference type="PANTHER" id="PTHR45398:SF1">
    <property type="entry name" value="ENZYME, PUTATIVE (JCVI)-RELATED"/>
    <property type="match status" value="1"/>
</dbReference>
<evidence type="ECO:0000313" key="2">
    <source>
        <dbReference type="EMBL" id="AOE50976.1"/>
    </source>
</evidence>
<dbReference type="KEGG" id="ksd:KS2013_2272"/>
<sequence length="447" mass="50396">MKAISQLQTLLTDDKPSIVAFDSNKSIYLQQLQHDLLQCVASLKSNPSNTYLLFIDNSYHFTVNLLSLLLLNKNVVLSANNKPDWLDSIASAYGAIISDAPLHQSYLSATHYEDIQTELDNSALTVPPNFDSEIQFYTSGSSSRPKAISKTISQLLIEVDTLEELFQEQLGTCHVLATVSHHHIYGLIFRLLWPLLYRRPFFIDIILYPEQLIELNRLYPQSCLVSSPAFLSRQDHKLTKVSLAACFSSGSLLIKSAAEAAHKQLGVFPIEVFGSTETGGIGYRTQHNHNILWTLFPGLSLTTDDHQKATLESPYLIAPQRLDDRVKLLPNGQFELLGRADRVVKIEEKRVSLDAVEATLCESPFVEEAKLVVLQQNRRFLGAVIKLSPKGLTHLQQHSKLELNKLLKHSLIQRFDAVAIPRKWRYLEQLPYNAQGKLPVNTLTELF</sequence>
<dbReference type="STRING" id="1144748.KS2013_2272"/>
<dbReference type="Pfam" id="PF00501">
    <property type="entry name" value="AMP-binding"/>
    <property type="match status" value="1"/>
</dbReference>
<evidence type="ECO:0000259" key="1">
    <source>
        <dbReference type="Pfam" id="PF00501"/>
    </source>
</evidence>
<dbReference type="PATRIC" id="fig|1144748.3.peg.2292"/>
<dbReference type="SUPFAM" id="SSF56801">
    <property type="entry name" value="Acetyl-CoA synthetase-like"/>
    <property type="match status" value="1"/>
</dbReference>
<reference evidence="3" key="1">
    <citation type="submission" date="2015-08" db="EMBL/GenBank/DDBJ databases">
        <authorList>
            <person name="Kim K.M."/>
        </authorList>
    </citation>
    <scope>NUCLEOTIDE SEQUENCE [LARGE SCALE GENOMIC DNA]</scope>
    <source>
        <strain evidence="3">KCTC 23892</strain>
    </source>
</reference>
<proteinExistence type="predicted"/>
<dbReference type="Gene3D" id="3.30.300.30">
    <property type="match status" value="1"/>
</dbReference>
<feature type="domain" description="AMP-dependent synthetase/ligase" evidence="1">
    <location>
        <begin position="131"/>
        <end position="283"/>
    </location>
</feature>
<dbReference type="EMBL" id="CP012418">
    <property type="protein sequence ID" value="AOE50976.1"/>
    <property type="molecule type" value="Genomic_DNA"/>
</dbReference>
<accession>A0A1B3BDS7</accession>
<dbReference type="AlphaFoldDB" id="A0A1B3BDS7"/>
<dbReference type="InterPro" id="IPR000873">
    <property type="entry name" value="AMP-dep_synth/lig_dom"/>
</dbReference>
<protein>
    <recommendedName>
        <fullName evidence="1">AMP-dependent synthetase/ligase domain-containing protein</fullName>
    </recommendedName>
</protein>
<dbReference type="OrthoDB" id="9787658at2"/>
<keyword evidence="3" id="KW-1185">Reference proteome</keyword>
<dbReference type="InterPro" id="IPR045851">
    <property type="entry name" value="AMP-bd_C_sf"/>
</dbReference>
<gene>
    <name evidence="2" type="ORF">KS2013_2272</name>
</gene>
<evidence type="ECO:0000313" key="3">
    <source>
        <dbReference type="Proteomes" id="UP000094147"/>
    </source>
</evidence>
<organism evidence="2 3">
    <name type="scientific">Kangiella sediminilitoris</name>
    <dbReference type="NCBI Taxonomy" id="1144748"/>
    <lineage>
        <taxon>Bacteria</taxon>
        <taxon>Pseudomonadati</taxon>
        <taxon>Pseudomonadota</taxon>
        <taxon>Gammaproteobacteria</taxon>
        <taxon>Kangiellales</taxon>
        <taxon>Kangiellaceae</taxon>
        <taxon>Kangiella</taxon>
    </lineage>
</organism>
<dbReference type="Proteomes" id="UP000094147">
    <property type="component" value="Chromosome"/>
</dbReference>
<dbReference type="PANTHER" id="PTHR45398">
    <property type="match status" value="1"/>
</dbReference>
<dbReference type="Gene3D" id="3.40.50.12780">
    <property type="entry name" value="N-terminal domain of ligase-like"/>
    <property type="match status" value="1"/>
</dbReference>
<dbReference type="InterPro" id="IPR042099">
    <property type="entry name" value="ANL_N_sf"/>
</dbReference>
<name>A0A1B3BDS7_9GAMM</name>